<evidence type="ECO:0000256" key="2">
    <source>
        <dbReference type="ARBA" id="ARBA00004950"/>
    </source>
</evidence>
<dbReference type="Gene3D" id="3.50.50.60">
    <property type="entry name" value="FAD/NAD(P)-binding domain"/>
    <property type="match status" value="1"/>
</dbReference>
<evidence type="ECO:0000259" key="14">
    <source>
        <dbReference type="Pfam" id="PF00890"/>
    </source>
</evidence>
<evidence type="ECO:0000313" key="17">
    <source>
        <dbReference type="Proteomes" id="UP000516160"/>
    </source>
</evidence>
<accession>A0A7G9W837</accession>
<dbReference type="UniPathway" id="UPA00253">
    <property type="reaction ID" value="UER00326"/>
</dbReference>
<evidence type="ECO:0000313" key="16">
    <source>
        <dbReference type="EMBL" id="QNO14849.1"/>
    </source>
</evidence>
<dbReference type="PRINTS" id="PR00368">
    <property type="entry name" value="FADPNR"/>
</dbReference>
<keyword evidence="7 13" id="KW-0662">Pyridine nucleotide biosynthesis</keyword>
<evidence type="ECO:0000259" key="15">
    <source>
        <dbReference type="Pfam" id="PF02910"/>
    </source>
</evidence>
<keyword evidence="9 13" id="KW-0560">Oxidoreductase</keyword>
<name>A0A7G9W837_ALKCA</name>
<dbReference type="GO" id="GO:0005737">
    <property type="term" value="C:cytoplasm"/>
    <property type="evidence" value="ECO:0007669"/>
    <property type="project" value="UniProtKB-SubCell"/>
</dbReference>
<comment type="similarity">
    <text evidence="3 13">Belongs to the FAD-dependent oxidoreductase 2 family. NadB subfamily.</text>
</comment>
<dbReference type="GO" id="GO:0034628">
    <property type="term" value="P:'de novo' NAD+ biosynthetic process from L-aspartate"/>
    <property type="evidence" value="ECO:0007669"/>
    <property type="project" value="TreeGrafter"/>
</dbReference>
<evidence type="ECO:0000256" key="6">
    <source>
        <dbReference type="ARBA" id="ARBA00022630"/>
    </source>
</evidence>
<evidence type="ECO:0000256" key="7">
    <source>
        <dbReference type="ARBA" id="ARBA00022642"/>
    </source>
</evidence>
<dbReference type="InterPro" id="IPR005288">
    <property type="entry name" value="NadB"/>
</dbReference>
<dbReference type="InterPro" id="IPR015939">
    <property type="entry name" value="Fum_Rdtase/Succ_DH_flav-like_C"/>
</dbReference>
<sequence>MCQEMPRYLINTKDAEIQVETTDVIIIGAGLAGLYTALRLNKNLSVTIIAKESISDSNTEQAQGGIAAAICKDDSTELHKKDTLSAGHGLCDEKIVEQVVEKGPEAIEALLEFGVPFDTKEGELALTQEGAHSCRRVLHASGDGTGRVIRESLTARVLELENVRVLEDTFAIDIYTQDNISRGVLTKVGHRYKLILAKYVVLASGGAGQLYKNTTNPEVATGDGIAMAYRAGVNIRDLEFIQFHPTALAIDGAPRFLISEAVRGEGAILLNNSKERFMEKYHELLELAPRDIVSRAMAEEMEREVSEYLFLDLSHLTEEKVSKRFPTIYKTCHQYGIKIPTQPIPVAPAAHYIMGGITVDIEGKTNVQRLLACGEVTSSGLHGANRLASNSLLEALVFGGNIADVINKNINEVEISSKFSISETFNFNGETKPREIKKKISKLLWTYAGLKRSKEGLQILISKLEELMEKINVPTEIEDFEAINMLQIGILLAKGALIREESRGGHYRSDFPQTFKKWKKNINFNICKEPWYTDI</sequence>
<dbReference type="PIRSF" id="PIRSF000171">
    <property type="entry name" value="SDHA_APRA_LASPO"/>
    <property type="match status" value="1"/>
</dbReference>
<dbReference type="NCBIfam" id="TIGR00551">
    <property type="entry name" value="nadB"/>
    <property type="match status" value="1"/>
</dbReference>
<dbReference type="SUPFAM" id="SSF51905">
    <property type="entry name" value="FAD/NAD(P)-binding domain"/>
    <property type="match status" value="1"/>
</dbReference>
<dbReference type="SUPFAM" id="SSF46977">
    <property type="entry name" value="Succinate dehydrogenase/fumarate reductase flavoprotein C-terminal domain"/>
    <property type="match status" value="1"/>
</dbReference>
<dbReference type="InterPro" id="IPR003953">
    <property type="entry name" value="FAD-dep_OxRdtase_2_FAD-bd"/>
</dbReference>
<dbReference type="AlphaFoldDB" id="A0A7G9W837"/>
<dbReference type="EC" id="1.4.3.16" evidence="4 11"/>
<dbReference type="Pfam" id="PF00890">
    <property type="entry name" value="FAD_binding_2"/>
    <property type="match status" value="1"/>
</dbReference>
<organism evidence="16 17">
    <name type="scientific">Alkalicella caledoniensis</name>
    <dbReference type="NCBI Taxonomy" id="2731377"/>
    <lineage>
        <taxon>Bacteria</taxon>
        <taxon>Bacillati</taxon>
        <taxon>Bacillota</taxon>
        <taxon>Clostridia</taxon>
        <taxon>Eubacteriales</taxon>
        <taxon>Proteinivoracaceae</taxon>
        <taxon>Alkalicella</taxon>
    </lineage>
</organism>
<dbReference type="FunFam" id="3.90.700.10:FF:000002">
    <property type="entry name" value="L-aspartate oxidase"/>
    <property type="match status" value="1"/>
</dbReference>
<dbReference type="GO" id="GO:0008734">
    <property type="term" value="F:L-aspartate oxidase activity"/>
    <property type="evidence" value="ECO:0007669"/>
    <property type="project" value="UniProtKB-UniRule"/>
</dbReference>
<dbReference type="PANTHER" id="PTHR42716:SF2">
    <property type="entry name" value="L-ASPARTATE OXIDASE, CHLOROPLASTIC"/>
    <property type="match status" value="1"/>
</dbReference>
<dbReference type="SUPFAM" id="SSF56425">
    <property type="entry name" value="Succinate dehydrogenase/fumarate reductase flavoprotein, catalytic domain"/>
    <property type="match status" value="1"/>
</dbReference>
<protein>
    <recommendedName>
        <fullName evidence="5 11">L-aspartate oxidase</fullName>
        <ecNumber evidence="4 11">1.4.3.16</ecNumber>
    </recommendedName>
</protein>
<dbReference type="PANTHER" id="PTHR42716">
    <property type="entry name" value="L-ASPARTATE OXIDASE"/>
    <property type="match status" value="1"/>
</dbReference>
<dbReference type="GO" id="GO:0033765">
    <property type="term" value="F:steroid dehydrogenase activity, acting on the CH-CH group of donors"/>
    <property type="evidence" value="ECO:0007669"/>
    <property type="project" value="UniProtKB-ARBA"/>
</dbReference>
<dbReference type="Gene3D" id="1.20.58.100">
    <property type="entry name" value="Fumarate reductase/succinate dehydrogenase flavoprotein-like, C-terminal domain"/>
    <property type="match status" value="1"/>
</dbReference>
<evidence type="ECO:0000256" key="1">
    <source>
        <dbReference type="ARBA" id="ARBA00001974"/>
    </source>
</evidence>
<keyword evidence="17" id="KW-1185">Reference proteome</keyword>
<dbReference type="KEGG" id="acae:HYG86_08700"/>
<evidence type="ECO:0000256" key="11">
    <source>
        <dbReference type="NCBIfam" id="TIGR00551"/>
    </source>
</evidence>
<comment type="subcellular location">
    <subcellularLocation>
        <location evidence="13">Cytoplasm</location>
    </subcellularLocation>
</comment>
<comment type="cofactor">
    <cofactor evidence="1 13">
        <name>FAD</name>
        <dbReference type="ChEBI" id="CHEBI:57692"/>
    </cofactor>
</comment>
<evidence type="ECO:0000256" key="9">
    <source>
        <dbReference type="ARBA" id="ARBA00023002"/>
    </source>
</evidence>
<comment type="catalytic activity">
    <reaction evidence="10">
        <text>L-aspartate + O2 = iminosuccinate + H2O2</text>
        <dbReference type="Rhea" id="RHEA:25876"/>
        <dbReference type="ChEBI" id="CHEBI:15379"/>
        <dbReference type="ChEBI" id="CHEBI:16240"/>
        <dbReference type="ChEBI" id="CHEBI:29991"/>
        <dbReference type="ChEBI" id="CHEBI:77875"/>
        <dbReference type="EC" id="1.4.3.16"/>
    </reaction>
    <physiologicalReaction direction="left-to-right" evidence="10">
        <dbReference type="Rhea" id="RHEA:25877"/>
    </physiologicalReaction>
</comment>
<dbReference type="InterPro" id="IPR037099">
    <property type="entry name" value="Fum_R/Succ_DH_flav-like_C_sf"/>
</dbReference>
<keyword evidence="6 13" id="KW-0285">Flavoprotein</keyword>
<evidence type="ECO:0000256" key="13">
    <source>
        <dbReference type="RuleBase" id="RU362049"/>
    </source>
</evidence>
<evidence type="ECO:0000256" key="4">
    <source>
        <dbReference type="ARBA" id="ARBA00012173"/>
    </source>
</evidence>
<comment type="pathway">
    <text evidence="2 13">Cofactor biosynthesis; NAD(+) biosynthesis; iminoaspartate from L-aspartate (oxidase route): step 1/1.</text>
</comment>
<dbReference type="EMBL" id="CP058559">
    <property type="protein sequence ID" value="QNO14849.1"/>
    <property type="molecule type" value="Genomic_DNA"/>
</dbReference>
<evidence type="ECO:0000256" key="12">
    <source>
        <dbReference type="PIRSR" id="PIRSR000171-1"/>
    </source>
</evidence>
<comment type="function">
    <text evidence="13">Catalyzes the oxidation of L-aspartate to iminoaspartate.</text>
</comment>
<feature type="active site" description="Proton acceptor" evidence="12">
    <location>
        <position position="290"/>
    </location>
</feature>
<dbReference type="Proteomes" id="UP000516160">
    <property type="component" value="Chromosome"/>
</dbReference>
<feature type="domain" description="FAD-dependent oxidoreductase 2 FAD-binding" evidence="14">
    <location>
        <begin position="23"/>
        <end position="392"/>
    </location>
</feature>
<keyword evidence="8 13" id="KW-0274">FAD</keyword>
<proteinExistence type="inferred from homology"/>
<reference evidence="16 17" key="1">
    <citation type="submission" date="2020-07" db="EMBL/GenBank/DDBJ databases">
        <title>Alkalicella. sp. LB2 genome.</title>
        <authorList>
            <person name="Postec A."/>
            <person name="Quemeneur M."/>
        </authorList>
    </citation>
    <scope>NUCLEOTIDE SEQUENCE [LARGE SCALE GENOMIC DNA]</scope>
    <source>
        <strain evidence="16 17">LB2</strain>
    </source>
</reference>
<dbReference type="Gene3D" id="3.90.700.10">
    <property type="entry name" value="Succinate dehydrogenase/fumarate reductase flavoprotein, catalytic domain"/>
    <property type="match status" value="1"/>
</dbReference>
<evidence type="ECO:0000256" key="3">
    <source>
        <dbReference type="ARBA" id="ARBA00008562"/>
    </source>
</evidence>
<dbReference type="Pfam" id="PF02910">
    <property type="entry name" value="Succ_DH_flav_C"/>
    <property type="match status" value="1"/>
</dbReference>
<dbReference type="InterPro" id="IPR036188">
    <property type="entry name" value="FAD/NAD-bd_sf"/>
</dbReference>
<feature type="domain" description="Fumarate reductase/succinate dehydrogenase flavoprotein-like C-terminal" evidence="15">
    <location>
        <begin position="438"/>
        <end position="514"/>
    </location>
</feature>
<gene>
    <name evidence="16" type="primary">nadB</name>
    <name evidence="16" type="ORF">HYG86_08700</name>
</gene>
<dbReference type="InterPro" id="IPR027477">
    <property type="entry name" value="Succ_DH/fumarate_Rdtase_cat_sf"/>
</dbReference>
<dbReference type="NCBIfam" id="NF005701">
    <property type="entry name" value="PRK07512.1"/>
    <property type="match status" value="1"/>
</dbReference>
<evidence type="ECO:0000256" key="10">
    <source>
        <dbReference type="ARBA" id="ARBA00048305"/>
    </source>
</evidence>
<evidence type="ECO:0000256" key="8">
    <source>
        <dbReference type="ARBA" id="ARBA00022827"/>
    </source>
</evidence>
<evidence type="ECO:0000256" key="5">
    <source>
        <dbReference type="ARBA" id="ARBA00021901"/>
    </source>
</evidence>